<evidence type="ECO:0000313" key="3">
    <source>
        <dbReference type="Proteomes" id="UP000237271"/>
    </source>
</evidence>
<protein>
    <recommendedName>
        <fullName evidence="4">Peptidase A2 domain-containing protein</fullName>
    </recommendedName>
</protein>
<evidence type="ECO:0000256" key="1">
    <source>
        <dbReference type="SAM" id="MobiDB-lite"/>
    </source>
</evidence>
<dbReference type="Proteomes" id="UP000237271">
    <property type="component" value="Unassembled WGS sequence"/>
</dbReference>
<proteinExistence type="predicted"/>
<dbReference type="AlphaFoldDB" id="A0A2P4XLW8"/>
<sequence>MTLDFYPEEIRGYWKQRDPDLWFKPTDQQDIPVIQRGVSGILQTLRPGKWFRQAKTAGKMKNERGILLLDTGAKVSIVDTAFARKVGCYIDTSQIQDCVGIGERVYRTEGRTRIKITVAGSLVYFFDIWVGDLAGQDAILGMDFMVPAGIRLDLAYGSISLPDEVQIQLRGRRQLCIDKARLVTVGEHIQIEIGQSVELQLYLRMSDHEKFWVTRGNRWVPTVITNVSDKAIILHEDVRVGVWLAGDHIPRMLGFVSVGSRRYMEWQNLALEATVERGSEQAGPMMESTEPMVDRPFYSAPRAILKRPEISQVQVKLVLTAKDQPPAELLPPDPTSNRTVKIEETSQDMDHVQVDQGTEGLDLVNGGLVEGDLSGQLPVSVQEASAGERDNPIQTPSVDPHPVAQDPTKQHGDRIDPFDQGSDPVFTTMKVTI</sequence>
<dbReference type="SUPFAM" id="SSF50630">
    <property type="entry name" value="Acid proteases"/>
    <property type="match status" value="1"/>
</dbReference>
<accession>A0A2P4XLW8</accession>
<dbReference type="CDD" id="cd00303">
    <property type="entry name" value="retropepsin_like"/>
    <property type="match status" value="1"/>
</dbReference>
<evidence type="ECO:0000313" key="2">
    <source>
        <dbReference type="EMBL" id="POM66537.1"/>
    </source>
</evidence>
<comment type="caution">
    <text evidence="2">The sequence shown here is derived from an EMBL/GenBank/DDBJ whole genome shotgun (WGS) entry which is preliminary data.</text>
</comment>
<dbReference type="InterPro" id="IPR021109">
    <property type="entry name" value="Peptidase_aspartic_dom_sf"/>
</dbReference>
<keyword evidence="3" id="KW-1185">Reference proteome</keyword>
<organism evidence="2 3">
    <name type="scientific">Phytophthora palmivora</name>
    <dbReference type="NCBI Taxonomy" id="4796"/>
    <lineage>
        <taxon>Eukaryota</taxon>
        <taxon>Sar</taxon>
        <taxon>Stramenopiles</taxon>
        <taxon>Oomycota</taxon>
        <taxon>Peronosporomycetes</taxon>
        <taxon>Peronosporales</taxon>
        <taxon>Peronosporaceae</taxon>
        <taxon>Phytophthora</taxon>
    </lineage>
</organism>
<gene>
    <name evidence="2" type="ORF">PHPALM_17586</name>
</gene>
<feature type="compositionally biased region" description="Basic and acidic residues" evidence="1">
    <location>
        <begin position="408"/>
        <end position="417"/>
    </location>
</feature>
<feature type="region of interest" description="Disordered" evidence="1">
    <location>
        <begin position="382"/>
        <end position="424"/>
    </location>
</feature>
<evidence type="ECO:0008006" key="4">
    <source>
        <dbReference type="Google" id="ProtNLM"/>
    </source>
</evidence>
<dbReference type="EMBL" id="NCKW01009591">
    <property type="protein sequence ID" value="POM66537.1"/>
    <property type="molecule type" value="Genomic_DNA"/>
</dbReference>
<name>A0A2P4XLW8_9STRA</name>
<dbReference type="Gene3D" id="2.40.70.10">
    <property type="entry name" value="Acid Proteases"/>
    <property type="match status" value="1"/>
</dbReference>
<reference evidence="2 3" key="1">
    <citation type="journal article" date="2017" name="Genome Biol. Evol.">
        <title>Phytophthora megakarya and P. palmivora, closely related causal agents of cacao black pod rot, underwent increases in genome sizes and gene numbers by different mechanisms.</title>
        <authorList>
            <person name="Ali S.S."/>
            <person name="Shao J."/>
            <person name="Lary D.J."/>
            <person name="Kronmiller B."/>
            <person name="Shen D."/>
            <person name="Strem M.D."/>
            <person name="Amoako-Attah I."/>
            <person name="Akrofi A.Y."/>
            <person name="Begoude B.A."/>
            <person name="Ten Hoopen G.M."/>
            <person name="Coulibaly K."/>
            <person name="Kebe B.I."/>
            <person name="Melnick R.L."/>
            <person name="Guiltinan M.J."/>
            <person name="Tyler B.M."/>
            <person name="Meinhardt L.W."/>
            <person name="Bailey B.A."/>
        </authorList>
    </citation>
    <scope>NUCLEOTIDE SEQUENCE [LARGE SCALE GENOMIC DNA]</scope>
    <source>
        <strain evidence="3">sbr112.9</strain>
    </source>
</reference>